<dbReference type="RefSeq" id="WP_167048911.1">
    <property type="nucleotide sequence ID" value="NZ_JAAOZB010000002.1"/>
</dbReference>
<evidence type="ECO:0000256" key="2">
    <source>
        <dbReference type="ARBA" id="ARBA00008854"/>
    </source>
</evidence>
<dbReference type="GO" id="GO:0016020">
    <property type="term" value="C:membrane"/>
    <property type="evidence" value="ECO:0007669"/>
    <property type="project" value="UniProtKB-SubCell"/>
</dbReference>
<comment type="similarity">
    <text evidence="2">Belongs to the LemA family.</text>
</comment>
<evidence type="ECO:0000313" key="8">
    <source>
        <dbReference type="Proteomes" id="UP000526083"/>
    </source>
</evidence>
<evidence type="ECO:0000256" key="3">
    <source>
        <dbReference type="ARBA" id="ARBA00022692"/>
    </source>
</evidence>
<feature type="transmembrane region" description="Helical" evidence="6">
    <location>
        <begin position="6"/>
        <end position="24"/>
    </location>
</feature>
<dbReference type="AlphaFoldDB" id="A0A7W3JMX7"/>
<reference evidence="7 8" key="1">
    <citation type="submission" date="2020-07" db="EMBL/GenBank/DDBJ databases">
        <title>Sequencing the genomes of 1000 actinobacteria strains.</title>
        <authorList>
            <person name="Klenk H.-P."/>
        </authorList>
    </citation>
    <scope>NUCLEOTIDE SEQUENCE [LARGE SCALE GENOMIC DNA]</scope>
    <source>
        <strain evidence="7 8">DSM 27576</strain>
    </source>
</reference>
<evidence type="ECO:0000256" key="6">
    <source>
        <dbReference type="SAM" id="Phobius"/>
    </source>
</evidence>
<comment type="subcellular location">
    <subcellularLocation>
        <location evidence="1">Membrane</location>
        <topology evidence="1">Single-pass membrane protein</topology>
    </subcellularLocation>
</comment>
<keyword evidence="3 6" id="KW-0812">Transmembrane</keyword>
<dbReference type="PANTHER" id="PTHR34478">
    <property type="entry name" value="PROTEIN LEMA"/>
    <property type="match status" value="1"/>
</dbReference>
<dbReference type="InterPro" id="IPR023353">
    <property type="entry name" value="LemA-like_dom_sf"/>
</dbReference>
<evidence type="ECO:0000256" key="1">
    <source>
        <dbReference type="ARBA" id="ARBA00004167"/>
    </source>
</evidence>
<dbReference type="Pfam" id="PF04011">
    <property type="entry name" value="LemA"/>
    <property type="match status" value="1"/>
</dbReference>
<dbReference type="Proteomes" id="UP000526083">
    <property type="component" value="Unassembled WGS sequence"/>
</dbReference>
<sequence length="189" mass="21122">MWEWLIPVLIVVVLLVLVGVYLWASYRSLVQLNARVDEAWNDITVQLTHRADAVNSLVEAVRAYAPHERVVLAQAADASAEASTSLTPTEAGVVEGKLQRTVVPLFSAAESYPQLHSSHDFLQLQQSLAEVEDKIHASRRFYNGGVRELNTKMNVFPASMFARRLGWDSREFFEVVGGSNVSEPPRVQF</sequence>
<dbReference type="Gene3D" id="1.20.1440.20">
    <property type="entry name" value="LemA-like domain"/>
    <property type="match status" value="1"/>
</dbReference>
<dbReference type="InterPro" id="IPR007156">
    <property type="entry name" value="MamQ_LemA"/>
</dbReference>
<gene>
    <name evidence="7" type="ORF">FHX48_000874</name>
</gene>
<evidence type="ECO:0000313" key="7">
    <source>
        <dbReference type="EMBL" id="MBA8815822.1"/>
    </source>
</evidence>
<organism evidence="7 8">
    <name type="scientific">Microbacterium halimionae</name>
    <dbReference type="NCBI Taxonomy" id="1526413"/>
    <lineage>
        <taxon>Bacteria</taxon>
        <taxon>Bacillati</taxon>
        <taxon>Actinomycetota</taxon>
        <taxon>Actinomycetes</taxon>
        <taxon>Micrococcales</taxon>
        <taxon>Microbacteriaceae</taxon>
        <taxon>Microbacterium</taxon>
    </lineage>
</organism>
<keyword evidence="4 6" id="KW-1133">Transmembrane helix</keyword>
<dbReference type="SUPFAM" id="SSF140478">
    <property type="entry name" value="LemA-like"/>
    <property type="match status" value="1"/>
</dbReference>
<name>A0A7W3JMX7_9MICO</name>
<evidence type="ECO:0000256" key="4">
    <source>
        <dbReference type="ARBA" id="ARBA00022989"/>
    </source>
</evidence>
<accession>A0A7W3JMX7</accession>
<protein>
    <submittedName>
        <fullName evidence="7">LemA protein</fullName>
    </submittedName>
</protein>
<dbReference type="PANTHER" id="PTHR34478:SF2">
    <property type="entry name" value="MEMBRANE PROTEIN"/>
    <property type="match status" value="1"/>
</dbReference>
<proteinExistence type="inferred from homology"/>
<evidence type="ECO:0000256" key="5">
    <source>
        <dbReference type="ARBA" id="ARBA00023136"/>
    </source>
</evidence>
<dbReference type="EMBL" id="JACGWY010000001">
    <property type="protein sequence ID" value="MBA8815822.1"/>
    <property type="molecule type" value="Genomic_DNA"/>
</dbReference>
<keyword evidence="5 6" id="KW-0472">Membrane</keyword>
<keyword evidence="8" id="KW-1185">Reference proteome</keyword>
<comment type="caution">
    <text evidence="7">The sequence shown here is derived from an EMBL/GenBank/DDBJ whole genome shotgun (WGS) entry which is preliminary data.</text>
</comment>